<keyword evidence="2 7" id="KW-0813">Transport</keyword>
<evidence type="ECO:0000256" key="2">
    <source>
        <dbReference type="ARBA" id="ARBA00022448"/>
    </source>
</evidence>
<feature type="transmembrane region" description="Helical" evidence="7">
    <location>
        <begin position="278"/>
        <end position="299"/>
    </location>
</feature>
<reference evidence="10 11" key="1">
    <citation type="submission" date="2016-08" db="EMBL/GenBank/DDBJ databases">
        <title>Genome sequence of Clavibacter michiganensis spp strain CFBP7494.</title>
        <authorList>
            <person name="Thapa S.P."/>
            <person name="Coaker G."/>
            <person name="Jacques M.-A."/>
        </authorList>
    </citation>
    <scope>NUCLEOTIDE SEQUENCE [LARGE SCALE GENOMIC DNA]</scope>
    <source>
        <strain evidence="10">CFBP7494</strain>
    </source>
</reference>
<dbReference type="SUPFAM" id="SSF161098">
    <property type="entry name" value="MetI-like"/>
    <property type="match status" value="1"/>
</dbReference>
<evidence type="ECO:0000256" key="7">
    <source>
        <dbReference type="RuleBase" id="RU363032"/>
    </source>
</evidence>
<dbReference type="GO" id="GO:0005886">
    <property type="term" value="C:plasma membrane"/>
    <property type="evidence" value="ECO:0007669"/>
    <property type="project" value="UniProtKB-SubCell"/>
</dbReference>
<organism evidence="10 11">
    <name type="scientific">Clavibacter michiganensis</name>
    <dbReference type="NCBI Taxonomy" id="28447"/>
    <lineage>
        <taxon>Bacteria</taxon>
        <taxon>Bacillati</taxon>
        <taxon>Actinomycetota</taxon>
        <taxon>Actinomycetes</taxon>
        <taxon>Micrococcales</taxon>
        <taxon>Microbacteriaceae</taxon>
        <taxon>Clavibacter</taxon>
    </lineage>
</organism>
<sequence length="314" mass="34114">MTTTAPAGTGAQAPESAEEARAVVAGGGRERRSVARSSRRRRRRPWLGNSIAAVFCVVWIFPVYWMVNTAFKPRSESMSRTPGFLPQDPTVSNFVAAFTNGDFLLYLRNSTIVVAGAVVLSIVLGLLAAAALSRFSFRGRRPIMVAILVVQMLPATALLIPQFLIFTQIGLIGTYLGLVLAYVGAVLPFTIWVMRGFFLAIPVELEEAARIDGCSTWQVLTRILFPLVMPGIIASSVFAFIAAWNDYIVANTFMQDQSHYTLPVWLASFTTQTTGTDFGAQMAASVLFSLPVVVFFMIIQRNLVSGMSAGAVKG</sequence>
<evidence type="ECO:0000313" key="11">
    <source>
        <dbReference type="Proteomes" id="UP000194837"/>
    </source>
</evidence>
<evidence type="ECO:0000313" key="10">
    <source>
        <dbReference type="EMBL" id="OUE19341.1"/>
    </source>
</evidence>
<feature type="compositionally biased region" description="Low complexity" evidence="8">
    <location>
        <begin position="1"/>
        <end position="15"/>
    </location>
</feature>
<evidence type="ECO:0000259" key="9">
    <source>
        <dbReference type="PROSITE" id="PS50928"/>
    </source>
</evidence>
<dbReference type="Gene3D" id="1.10.3720.10">
    <property type="entry name" value="MetI-like"/>
    <property type="match status" value="1"/>
</dbReference>
<gene>
    <name evidence="10" type="primary">ycjP_3</name>
    <name evidence="10" type="ORF">BFL34_02383</name>
</gene>
<dbReference type="RefSeq" id="WP_206601373.1">
    <property type="nucleotide sequence ID" value="NZ_MDJW01000011.1"/>
</dbReference>
<evidence type="ECO:0000256" key="6">
    <source>
        <dbReference type="ARBA" id="ARBA00023136"/>
    </source>
</evidence>
<dbReference type="PANTHER" id="PTHR32243:SF18">
    <property type="entry name" value="INNER MEMBRANE ABC TRANSPORTER PERMEASE PROTEIN YCJP"/>
    <property type="match status" value="1"/>
</dbReference>
<comment type="similarity">
    <text evidence="7">Belongs to the binding-protein-dependent transport system permease family.</text>
</comment>
<evidence type="ECO:0000256" key="5">
    <source>
        <dbReference type="ARBA" id="ARBA00022989"/>
    </source>
</evidence>
<evidence type="ECO:0000256" key="1">
    <source>
        <dbReference type="ARBA" id="ARBA00004651"/>
    </source>
</evidence>
<dbReference type="Proteomes" id="UP000194837">
    <property type="component" value="Unassembled WGS sequence"/>
</dbReference>
<dbReference type="EMBL" id="MDJW01000011">
    <property type="protein sequence ID" value="OUE19341.1"/>
    <property type="molecule type" value="Genomic_DNA"/>
</dbReference>
<feature type="transmembrane region" description="Helical" evidence="7">
    <location>
        <begin position="219"/>
        <end position="244"/>
    </location>
</feature>
<comment type="subcellular location">
    <subcellularLocation>
        <location evidence="1 7">Cell membrane</location>
        <topology evidence="1 7">Multi-pass membrane protein</topology>
    </subcellularLocation>
</comment>
<evidence type="ECO:0000256" key="8">
    <source>
        <dbReference type="SAM" id="MobiDB-lite"/>
    </source>
</evidence>
<dbReference type="InterPro" id="IPR050901">
    <property type="entry name" value="BP-dep_ABC_trans_perm"/>
</dbReference>
<dbReference type="Pfam" id="PF00528">
    <property type="entry name" value="BPD_transp_1"/>
    <property type="match status" value="1"/>
</dbReference>
<evidence type="ECO:0000256" key="3">
    <source>
        <dbReference type="ARBA" id="ARBA00022475"/>
    </source>
</evidence>
<dbReference type="AlphaFoldDB" id="A0A251Y4Z4"/>
<comment type="caution">
    <text evidence="10">The sequence shown here is derived from an EMBL/GenBank/DDBJ whole genome shotgun (WGS) entry which is preliminary data.</text>
</comment>
<dbReference type="InterPro" id="IPR035906">
    <property type="entry name" value="MetI-like_sf"/>
</dbReference>
<feature type="transmembrane region" description="Helical" evidence="7">
    <location>
        <begin position="46"/>
        <end position="67"/>
    </location>
</feature>
<proteinExistence type="inferred from homology"/>
<dbReference type="InterPro" id="IPR000515">
    <property type="entry name" value="MetI-like"/>
</dbReference>
<accession>A0A251Y4Z4</accession>
<keyword evidence="6 7" id="KW-0472">Membrane</keyword>
<dbReference type="CDD" id="cd06261">
    <property type="entry name" value="TM_PBP2"/>
    <property type="match status" value="1"/>
</dbReference>
<dbReference type="PANTHER" id="PTHR32243">
    <property type="entry name" value="MALTOSE TRANSPORT SYSTEM PERMEASE-RELATED"/>
    <property type="match status" value="1"/>
</dbReference>
<feature type="transmembrane region" description="Helical" evidence="7">
    <location>
        <begin position="172"/>
        <end position="198"/>
    </location>
</feature>
<feature type="domain" description="ABC transmembrane type-1" evidence="9">
    <location>
        <begin position="107"/>
        <end position="299"/>
    </location>
</feature>
<name>A0A251Y4Z4_9MICO</name>
<feature type="transmembrane region" description="Helical" evidence="7">
    <location>
        <begin position="144"/>
        <end position="166"/>
    </location>
</feature>
<keyword evidence="4 7" id="KW-0812">Transmembrane</keyword>
<dbReference type="PROSITE" id="PS50928">
    <property type="entry name" value="ABC_TM1"/>
    <property type="match status" value="1"/>
</dbReference>
<dbReference type="GO" id="GO:0055085">
    <property type="term" value="P:transmembrane transport"/>
    <property type="evidence" value="ECO:0007669"/>
    <property type="project" value="InterPro"/>
</dbReference>
<keyword evidence="3" id="KW-1003">Cell membrane</keyword>
<evidence type="ECO:0000256" key="4">
    <source>
        <dbReference type="ARBA" id="ARBA00022692"/>
    </source>
</evidence>
<keyword evidence="5 7" id="KW-1133">Transmembrane helix</keyword>
<protein>
    <submittedName>
        <fullName evidence="10">Inner membrane ABC transporter permease protein YcjP</fullName>
    </submittedName>
</protein>
<feature type="transmembrane region" description="Helical" evidence="7">
    <location>
        <begin position="112"/>
        <end position="132"/>
    </location>
</feature>
<feature type="region of interest" description="Disordered" evidence="8">
    <location>
        <begin position="1"/>
        <end position="39"/>
    </location>
</feature>